<dbReference type="RefSeq" id="WP_006308538.1">
    <property type="nucleotide sequence ID" value="NZ_JH601133.1"/>
</dbReference>
<comment type="caution">
    <text evidence="6">The sequence shown here is derived from an EMBL/GenBank/DDBJ whole genome shotgun (WGS) entry which is preliminary data.</text>
</comment>
<dbReference type="AlphaFoldDB" id="H3NI83"/>
<dbReference type="EMBL" id="AGEG01000003">
    <property type="protein sequence ID" value="EHR37882.1"/>
    <property type="molecule type" value="Genomic_DNA"/>
</dbReference>
<keyword evidence="3" id="KW-0067">ATP-binding</keyword>
<dbReference type="PROSITE" id="PS00211">
    <property type="entry name" value="ABC_TRANSPORTER_1"/>
    <property type="match status" value="1"/>
</dbReference>
<dbReference type="Gene3D" id="2.40.50.100">
    <property type="match status" value="2"/>
</dbReference>
<keyword evidence="4" id="KW-1278">Translocase</keyword>
<dbReference type="PANTHER" id="PTHR43875">
    <property type="entry name" value="MALTODEXTRIN IMPORT ATP-BINDING PROTEIN MSMX"/>
    <property type="match status" value="1"/>
</dbReference>
<dbReference type="SMART" id="SM00382">
    <property type="entry name" value="AAA"/>
    <property type="match status" value="1"/>
</dbReference>
<proteinExistence type="predicted"/>
<gene>
    <name evidence="6" type="ORF">HMPREF9708_00511</name>
</gene>
<dbReference type="FunFam" id="3.40.50.300:FF:000042">
    <property type="entry name" value="Maltose/maltodextrin ABC transporter, ATP-binding protein"/>
    <property type="match status" value="1"/>
</dbReference>
<dbReference type="HOGENOM" id="CLU_000604_1_1_9"/>
<dbReference type="PATRIC" id="fig|883113.3.peg.513"/>
<dbReference type="Proteomes" id="UP000006190">
    <property type="component" value="Unassembled WGS sequence"/>
</dbReference>
<evidence type="ECO:0000259" key="5">
    <source>
        <dbReference type="PROSITE" id="PS50893"/>
    </source>
</evidence>
<dbReference type="InterPro" id="IPR047641">
    <property type="entry name" value="ABC_transpr_MalK/UgpC-like"/>
</dbReference>
<organism evidence="6 7">
    <name type="scientific">Facklamia languida CCUG 37842</name>
    <dbReference type="NCBI Taxonomy" id="883113"/>
    <lineage>
        <taxon>Bacteria</taxon>
        <taxon>Bacillati</taxon>
        <taxon>Bacillota</taxon>
        <taxon>Bacilli</taxon>
        <taxon>Lactobacillales</taxon>
        <taxon>Aerococcaceae</taxon>
        <taxon>Facklamia</taxon>
    </lineage>
</organism>
<dbReference type="GO" id="GO:0016887">
    <property type="term" value="F:ATP hydrolysis activity"/>
    <property type="evidence" value="ECO:0007669"/>
    <property type="project" value="InterPro"/>
</dbReference>
<dbReference type="SUPFAM" id="SSF52540">
    <property type="entry name" value="P-loop containing nucleoside triphosphate hydrolases"/>
    <property type="match status" value="1"/>
</dbReference>
<evidence type="ECO:0000256" key="2">
    <source>
        <dbReference type="ARBA" id="ARBA00022741"/>
    </source>
</evidence>
<dbReference type="SUPFAM" id="SSF50331">
    <property type="entry name" value="MOP-like"/>
    <property type="match status" value="1"/>
</dbReference>
<keyword evidence="2" id="KW-0547">Nucleotide-binding</keyword>
<dbReference type="Pfam" id="PF08402">
    <property type="entry name" value="TOBE_2"/>
    <property type="match status" value="1"/>
</dbReference>
<keyword evidence="1" id="KW-0813">Transport</keyword>
<dbReference type="InterPro" id="IPR008995">
    <property type="entry name" value="Mo/tungstate-bd_C_term_dom"/>
</dbReference>
<dbReference type="GO" id="GO:0005524">
    <property type="term" value="F:ATP binding"/>
    <property type="evidence" value="ECO:0007669"/>
    <property type="project" value="UniProtKB-KW"/>
</dbReference>
<dbReference type="InterPro" id="IPR017871">
    <property type="entry name" value="ABC_transporter-like_CS"/>
</dbReference>
<dbReference type="GO" id="GO:0140359">
    <property type="term" value="F:ABC-type transporter activity"/>
    <property type="evidence" value="ECO:0007669"/>
    <property type="project" value="UniProtKB-ARBA"/>
</dbReference>
<evidence type="ECO:0000256" key="3">
    <source>
        <dbReference type="ARBA" id="ARBA00022840"/>
    </source>
</evidence>
<dbReference type="PANTHER" id="PTHR43875:SF1">
    <property type="entry name" value="OSMOPROTECTIVE COMPOUNDS UPTAKE ATP-BINDING PROTEIN GGTA"/>
    <property type="match status" value="1"/>
</dbReference>
<sequence>MQVRFEDVTMAFKDKKVLDQINFTLPSHQLISFLGPSGCGKSTTLYLISGLLTATSGKIFFDDVDVTKVDPVKRGVGLVFQNYALYPHLTVRQNIQFPLRMAGMKRKEQKERAEEMAVLTRIQDQLDKYPRQLSGGQQQRVAISRALAKSPEILLMDEPLSNLDARLRIEMREEIRRIQQETGITTVFVTHDQEEALSIADKVMVLDQGKIQQLSDPVTLYQQPKNLFVAQFIGSPVINTLTKNASLLNPHHPIMAFDWDKIGVRSEDLEIGSPEDYLVKAVVERVEVIGKDVTVHLNQAGQSLLASDLPITIQEGQEVFLKAHTQHILMFDPRGNRLPFNEVSDHES</sequence>
<keyword evidence="7" id="KW-1185">Reference proteome</keyword>
<dbReference type="Gene3D" id="2.40.50.140">
    <property type="entry name" value="Nucleic acid-binding proteins"/>
    <property type="match status" value="1"/>
</dbReference>
<accession>H3NI83</accession>
<reference evidence="6 7" key="1">
    <citation type="submission" date="2012-01" db="EMBL/GenBank/DDBJ databases">
        <title>The Genome Sequence of Facklamia languida CCUG 37842.</title>
        <authorList>
            <consortium name="The Broad Institute Genome Sequencing Platform"/>
            <person name="Earl A."/>
            <person name="Ward D."/>
            <person name="Feldgarden M."/>
            <person name="Gevers D."/>
            <person name="Huys G."/>
            <person name="Young S.K."/>
            <person name="Zeng Q."/>
            <person name="Gargeya S."/>
            <person name="Fitzgerald M."/>
            <person name="Haas B."/>
            <person name="Abouelleil A."/>
            <person name="Alvarado L."/>
            <person name="Arachchi H.M."/>
            <person name="Berlin A."/>
            <person name="Chapman S.B."/>
            <person name="Gearin G."/>
            <person name="Goldberg J."/>
            <person name="Griggs A."/>
            <person name="Gujja S."/>
            <person name="Hansen M."/>
            <person name="Heiman D."/>
            <person name="Howarth C."/>
            <person name="Larimer J."/>
            <person name="Lui A."/>
            <person name="MacDonald P.J.P."/>
            <person name="McCowen C."/>
            <person name="Montmayeur A."/>
            <person name="Murphy C."/>
            <person name="Neiman D."/>
            <person name="Pearson M."/>
            <person name="Priest M."/>
            <person name="Roberts A."/>
            <person name="Saif S."/>
            <person name="Shea T."/>
            <person name="Sisk P."/>
            <person name="Stolte C."/>
            <person name="Sykes S."/>
            <person name="Wortman J."/>
            <person name="Nusbaum C."/>
            <person name="Birren B."/>
        </authorList>
    </citation>
    <scope>NUCLEOTIDE SEQUENCE [LARGE SCALE GENOMIC DNA]</scope>
    <source>
        <strain evidence="6 7">CCUG 37842</strain>
    </source>
</reference>
<dbReference type="InterPro" id="IPR012340">
    <property type="entry name" value="NA-bd_OB-fold"/>
</dbReference>
<dbReference type="Pfam" id="PF00005">
    <property type="entry name" value="ABC_tran"/>
    <property type="match status" value="1"/>
</dbReference>
<dbReference type="OrthoDB" id="9790614at2"/>
<feature type="domain" description="ABC transporter" evidence="5">
    <location>
        <begin position="3"/>
        <end position="233"/>
    </location>
</feature>
<dbReference type="InterPro" id="IPR003439">
    <property type="entry name" value="ABC_transporter-like_ATP-bd"/>
</dbReference>
<evidence type="ECO:0000256" key="4">
    <source>
        <dbReference type="ARBA" id="ARBA00022967"/>
    </source>
</evidence>
<dbReference type="PROSITE" id="PS50893">
    <property type="entry name" value="ABC_TRANSPORTER_2"/>
    <property type="match status" value="1"/>
</dbReference>
<name>H3NI83_9LACT</name>
<dbReference type="STRING" id="883113.HMPREF9708_00511"/>
<dbReference type="Gene3D" id="3.40.50.300">
    <property type="entry name" value="P-loop containing nucleotide triphosphate hydrolases"/>
    <property type="match status" value="1"/>
</dbReference>
<evidence type="ECO:0000313" key="6">
    <source>
        <dbReference type="EMBL" id="EHR37882.1"/>
    </source>
</evidence>
<evidence type="ECO:0000256" key="1">
    <source>
        <dbReference type="ARBA" id="ARBA00022448"/>
    </source>
</evidence>
<dbReference type="eggNOG" id="COG3842">
    <property type="taxonomic scope" value="Bacteria"/>
</dbReference>
<dbReference type="InterPro" id="IPR013611">
    <property type="entry name" value="Transp-assoc_OB_typ2"/>
</dbReference>
<evidence type="ECO:0000313" key="7">
    <source>
        <dbReference type="Proteomes" id="UP000006190"/>
    </source>
</evidence>
<dbReference type="InterPro" id="IPR027417">
    <property type="entry name" value="P-loop_NTPase"/>
</dbReference>
<dbReference type="GO" id="GO:0055052">
    <property type="term" value="C:ATP-binding cassette (ABC) transporter complex, substrate-binding subunit-containing"/>
    <property type="evidence" value="ECO:0007669"/>
    <property type="project" value="TreeGrafter"/>
</dbReference>
<dbReference type="InterPro" id="IPR003593">
    <property type="entry name" value="AAA+_ATPase"/>
</dbReference>
<protein>
    <recommendedName>
        <fullName evidence="5">ABC transporter domain-containing protein</fullName>
    </recommendedName>
</protein>